<dbReference type="HAMAP" id="MF_00197">
    <property type="entry name" value="DAP_epimerase"/>
    <property type="match status" value="1"/>
</dbReference>
<feature type="binding site" evidence="8">
    <location>
        <position position="48"/>
    </location>
    <ligand>
        <name>substrate</name>
    </ligand>
</feature>
<evidence type="ECO:0000256" key="4">
    <source>
        <dbReference type="ARBA" id="ARBA00022605"/>
    </source>
</evidence>
<dbReference type="InterPro" id="IPR001653">
    <property type="entry name" value="DAP_epimerase_DapF"/>
</dbReference>
<dbReference type="PROSITE" id="PS01326">
    <property type="entry name" value="DAP_EPIMERASE"/>
    <property type="match status" value="1"/>
</dbReference>
<evidence type="ECO:0000256" key="1">
    <source>
        <dbReference type="ARBA" id="ARBA00005196"/>
    </source>
</evidence>
<evidence type="ECO:0000313" key="11">
    <source>
        <dbReference type="Proteomes" id="UP001595799"/>
    </source>
</evidence>
<dbReference type="Pfam" id="PF01678">
    <property type="entry name" value="DAP_epimerase"/>
    <property type="match status" value="2"/>
</dbReference>
<dbReference type="EC" id="5.1.1.7" evidence="3 8"/>
<organism evidence="10 11">
    <name type="scientific">Fodinicurvata halophila</name>
    <dbReference type="NCBI Taxonomy" id="1419723"/>
    <lineage>
        <taxon>Bacteria</taxon>
        <taxon>Pseudomonadati</taxon>
        <taxon>Pseudomonadota</taxon>
        <taxon>Alphaproteobacteria</taxon>
        <taxon>Rhodospirillales</taxon>
        <taxon>Rhodovibrionaceae</taxon>
        <taxon>Fodinicurvata</taxon>
    </lineage>
</organism>
<proteinExistence type="inferred from homology"/>
<feature type="binding site" evidence="8">
    <location>
        <position position="190"/>
    </location>
    <ligand>
        <name>substrate</name>
    </ligand>
</feature>
<dbReference type="PANTHER" id="PTHR31689">
    <property type="entry name" value="DIAMINOPIMELATE EPIMERASE, CHLOROPLASTIC"/>
    <property type="match status" value="1"/>
</dbReference>
<feature type="binding site" evidence="8">
    <location>
        <begin position="77"/>
        <end position="78"/>
    </location>
    <ligand>
        <name>substrate</name>
    </ligand>
</feature>
<keyword evidence="5 8" id="KW-0457">Lysine biosynthesis</keyword>
<dbReference type="PANTHER" id="PTHR31689:SF0">
    <property type="entry name" value="DIAMINOPIMELATE EPIMERASE"/>
    <property type="match status" value="1"/>
</dbReference>
<feature type="binding site" evidence="8">
    <location>
        <begin position="218"/>
        <end position="219"/>
    </location>
    <ligand>
        <name>substrate</name>
    </ligand>
</feature>
<evidence type="ECO:0000256" key="6">
    <source>
        <dbReference type="ARBA" id="ARBA00023235"/>
    </source>
</evidence>
<evidence type="ECO:0000256" key="3">
    <source>
        <dbReference type="ARBA" id="ARBA00013080"/>
    </source>
</evidence>
<name>A0ABV8ULT3_9PROT</name>
<comment type="caution">
    <text evidence="10">The sequence shown here is derived from an EMBL/GenBank/DDBJ whole genome shotgun (WGS) entry which is preliminary data.</text>
</comment>
<dbReference type="EMBL" id="JBHSCW010000004">
    <property type="protein sequence ID" value="MFC4351791.1"/>
    <property type="molecule type" value="Genomic_DNA"/>
</dbReference>
<comment type="function">
    <text evidence="8">Catalyzes the stereoinversion of LL-2,6-diaminopimelate (L,L-DAP) to meso-diaminopimelate (meso-DAP), a precursor of L-lysine and an essential component of the bacterial peptidoglycan.</text>
</comment>
<dbReference type="Gene3D" id="3.10.310.10">
    <property type="entry name" value="Diaminopimelate Epimerase, Chain A, domain 1"/>
    <property type="match status" value="2"/>
</dbReference>
<comment type="subunit">
    <text evidence="8">Homodimer.</text>
</comment>
<evidence type="ECO:0000256" key="8">
    <source>
        <dbReference type="HAMAP-Rule" id="MF_00197"/>
    </source>
</evidence>
<comment type="catalytic activity">
    <reaction evidence="7 8">
        <text>(2S,6S)-2,6-diaminopimelate = meso-2,6-diaminopimelate</text>
        <dbReference type="Rhea" id="RHEA:15393"/>
        <dbReference type="ChEBI" id="CHEBI:57609"/>
        <dbReference type="ChEBI" id="CHEBI:57791"/>
        <dbReference type="EC" id="5.1.1.7"/>
    </reaction>
</comment>
<dbReference type="NCBIfam" id="TIGR00652">
    <property type="entry name" value="DapF"/>
    <property type="match status" value="1"/>
</dbReference>
<dbReference type="GO" id="GO:0008837">
    <property type="term" value="F:diaminopimelate epimerase activity"/>
    <property type="evidence" value="ECO:0007669"/>
    <property type="project" value="UniProtKB-EC"/>
</dbReference>
<keyword evidence="4 8" id="KW-0028">Amino-acid biosynthesis</keyword>
<evidence type="ECO:0000256" key="2">
    <source>
        <dbReference type="ARBA" id="ARBA00010219"/>
    </source>
</evidence>
<dbReference type="SUPFAM" id="SSF54506">
    <property type="entry name" value="Diaminopimelate epimerase-like"/>
    <property type="match status" value="2"/>
</dbReference>
<feature type="active site" description="Proton donor" evidence="8">
    <location>
        <position position="76"/>
    </location>
</feature>
<feature type="active site" evidence="9">
    <location>
        <position position="76"/>
    </location>
</feature>
<keyword evidence="8" id="KW-0963">Cytoplasm</keyword>
<feature type="binding site" evidence="8">
    <location>
        <position position="157"/>
    </location>
    <ligand>
        <name>substrate</name>
    </ligand>
</feature>
<evidence type="ECO:0000256" key="9">
    <source>
        <dbReference type="PROSITE-ProRule" id="PRU10125"/>
    </source>
</evidence>
<keyword evidence="6 8" id="KW-0413">Isomerase</keyword>
<gene>
    <name evidence="8 10" type="primary">dapF</name>
    <name evidence="10" type="ORF">ACFOW6_09580</name>
</gene>
<comment type="pathway">
    <text evidence="1 8">Amino-acid biosynthesis; L-lysine biosynthesis via DAP pathway; DL-2,6-diaminopimelate from LL-2,6-diaminopimelate: step 1/1.</text>
</comment>
<comment type="subcellular location">
    <subcellularLocation>
        <location evidence="8">Cytoplasm</location>
    </subcellularLocation>
</comment>
<feature type="binding site" evidence="8">
    <location>
        <position position="15"/>
    </location>
    <ligand>
        <name>substrate</name>
    </ligand>
</feature>
<dbReference type="InterPro" id="IPR018510">
    <property type="entry name" value="DAP_epimerase_AS"/>
</dbReference>
<comment type="caution">
    <text evidence="8">Lacks conserved residue(s) required for the propagation of feature annotation.</text>
</comment>
<feature type="binding site" evidence="8">
    <location>
        <begin position="208"/>
        <end position="209"/>
    </location>
    <ligand>
        <name>substrate</name>
    </ligand>
</feature>
<accession>A0ABV8ULT3</accession>
<feature type="binding site" evidence="8">
    <location>
        <position position="67"/>
    </location>
    <ligand>
        <name>substrate</name>
    </ligand>
</feature>
<evidence type="ECO:0000313" key="10">
    <source>
        <dbReference type="EMBL" id="MFC4351791.1"/>
    </source>
</evidence>
<dbReference type="Proteomes" id="UP001595799">
    <property type="component" value="Unassembled WGS sequence"/>
</dbReference>
<sequence length="279" mass="30099">MSTRTPFRKMHGLGNDFVIVDARETGLFFTPGQAARIADRRRGVGCDQLIVMERASDDADLFMRILNADGSEAEACGNATRCVALLLFAETGRREAVIRTLGGRLPARLAEGGEVSVDMGPAYLEWDEVPLAEKADTLHLDFDCGPLVDPVALSMGNPHVVFFVEDVDAIDLEQLGPEIEHDPLFPKRTNVQIVSLAGPDHLRQRIWERGAGLTLASGSGGCAAMVAAARRGLVGRSARVDQPGGRLTLDWREEDGHVWMTGPVATAFTGEIDPSLLQG</sequence>
<protein>
    <recommendedName>
        <fullName evidence="3 8">Diaminopimelate epimerase</fullName>
        <shortName evidence="8">DAP epimerase</shortName>
        <ecNumber evidence="3 8">5.1.1.7</ecNumber>
    </recommendedName>
    <alternativeName>
        <fullName evidence="8">PLP-independent amino acid racemase</fullName>
    </alternativeName>
</protein>
<keyword evidence="11" id="KW-1185">Reference proteome</keyword>
<evidence type="ECO:0000256" key="7">
    <source>
        <dbReference type="ARBA" id="ARBA00051712"/>
    </source>
</evidence>
<evidence type="ECO:0000256" key="5">
    <source>
        <dbReference type="ARBA" id="ARBA00023154"/>
    </source>
</evidence>
<comment type="similarity">
    <text evidence="2 8">Belongs to the diaminopimelate epimerase family.</text>
</comment>
<reference evidence="11" key="1">
    <citation type="journal article" date="2019" name="Int. J. Syst. Evol. Microbiol.">
        <title>The Global Catalogue of Microorganisms (GCM) 10K type strain sequencing project: providing services to taxonomists for standard genome sequencing and annotation.</title>
        <authorList>
            <consortium name="The Broad Institute Genomics Platform"/>
            <consortium name="The Broad Institute Genome Sequencing Center for Infectious Disease"/>
            <person name="Wu L."/>
            <person name="Ma J."/>
        </authorList>
    </citation>
    <scope>NUCLEOTIDE SEQUENCE [LARGE SCALE GENOMIC DNA]</scope>
    <source>
        <strain evidence="11">CECT 8472</strain>
    </source>
</reference>
<feature type="site" description="Could be important to modulate the pK values of the two catalytic cysteine residues" evidence="8">
    <location>
        <position position="208"/>
    </location>
</feature>
<feature type="site" description="Could be important to modulate the pK values of the two catalytic cysteine residues" evidence="8">
    <location>
        <position position="159"/>
    </location>
</feature>
<dbReference type="RefSeq" id="WP_382422138.1">
    <property type="nucleotide sequence ID" value="NZ_JBHSCW010000004.1"/>
</dbReference>